<comment type="caution">
    <text evidence="2">The sequence shown here is derived from an EMBL/GenBank/DDBJ whole genome shotgun (WGS) entry which is preliminary data.</text>
</comment>
<dbReference type="Proteomes" id="UP000540412">
    <property type="component" value="Unassembled WGS sequence"/>
</dbReference>
<dbReference type="AlphaFoldDB" id="A0A7W9PFQ3"/>
<feature type="domain" description="EF-hand" evidence="1">
    <location>
        <begin position="7"/>
        <end position="42"/>
    </location>
</feature>
<dbReference type="PROSITE" id="PS50222">
    <property type="entry name" value="EF_HAND_2"/>
    <property type="match status" value="2"/>
</dbReference>
<dbReference type="InterPro" id="IPR002048">
    <property type="entry name" value="EF_hand_dom"/>
</dbReference>
<sequence length="185" mass="20148">MTIASGVLSRKLDRIFRFLDADGDGELRPEDVTVLAARLAGAFDAPGDRPKIDALERALAEIVRTDVMPMDADGNGGVDIREFGAGFRHAIDNGPEAMLSRFDVMVDAWMNLADSNGDGVIDQAEFTRMYTMTLGVPADDLAIAFAKLDRDGNGTLDREEIRTATREYYTSDDPAAPGNWLFGPM</sequence>
<dbReference type="InterPro" id="IPR011992">
    <property type="entry name" value="EF-hand-dom_pair"/>
</dbReference>
<dbReference type="Pfam" id="PF13202">
    <property type="entry name" value="EF-hand_5"/>
    <property type="match status" value="1"/>
</dbReference>
<dbReference type="InterPro" id="IPR018247">
    <property type="entry name" value="EF_Hand_1_Ca_BS"/>
</dbReference>
<name>A0A7W9PFQ3_9NOCA</name>
<dbReference type="RefSeq" id="WP_040746222.1">
    <property type="nucleotide sequence ID" value="NZ_JACHIT010000001.1"/>
</dbReference>
<organism evidence="2 3">
    <name type="scientific">Nocardia transvalensis</name>
    <dbReference type="NCBI Taxonomy" id="37333"/>
    <lineage>
        <taxon>Bacteria</taxon>
        <taxon>Bacillati</taxon>
        <taxon>Actinomycetota</taxon>
        <taxon>Actinomycetes</taxon>
        <taxon>Mycobacteriales</taxon>
        <taxon>Nocardiaceae</taxon>
        <taxon>Nocardia</taxon>
    </lineage>
</organism>
<dbReference type="Gene3D" id="1.10.238.10">
    <property type="entry name" value="EF-hand"/>
    <property type="match status" value="1"/>
</dbReference>
<dbReference type="SMART" id="SM00054">
    <property type="entry name" value="EFh"/>
    <property type="match status" value="3"/>
</dbReference>
<evidence type="ECO:0000313" key="2">
    <source>
        <dbReference type="EMBL" id="MBB5914783.1"/>
    </source>
</evidence>
<dbReference type="PROSITE" id="PS00018">
    <property type="entry name" value="EF_HAND_1"/>
    <property type="match status" value="1"/>
</dbReference>
<protein>
    <submittedName>
        <fullName evidence="2">Ca2+-binding EF-hand superfamily protein</fullName>
    </submittedName>
</protein>
<keyword evidence="3" id="KW-1185">Reference proteome</keyword>
<reference evidence="2 3" key="1">
    <citation type="submission" date="2020-08" db="EMBL/GenBank/DDBJ databases">
        <title>Sequencing the genomes of 1000 actinobacteria strains.</title>
        <authorList>
            <person name="Klenk H.-P."/>
        </authorList>
    </citation>
    <scope>NUCLEOTIDE SEQUENCE [LARGE SCALE GENOMIC DNA]</scope>
    <source>
        <strain evidence="2 3">DSM 43582</strain>
    </source>
</reference>
<evidence type="ECO:0000313" key="3">
    <source>
        <dbReference type="Proteomes" id="UP000540412"/>
    </source>
</evidence>
<proteinExistence type="predicted"/>
<evidence type="ECO:0000259" key="1">
    <source>
        <dbReference type="PROSITE" id="PS50222"/>
    </source>
</evidence>
<accession>A0A7W9PFQ3</accession>
<dbReference type="EMBL" id="JACHIT010000001">
    <property type="protein sequence ID" value="MBB5914783.1"/>
    <property type="molecule type" value="Genomic_DNA"/>
</dbReference>
<gene>
    <name evidence="2" type="ORF">BJY24_003650</name>
</gene>
<dbReference type="GO" id="GO:0005509">
    <property type="term" value="F:calcium ion binding"/>
    <property type="evidence" value="ECO:0007669"/>
    <property type="project" value="InterPro"/>
</dbReference>
<dbReference type="SUPFAM" id="SSF47473">
    <property type="entry name" value="EF-hand"/>
    <property type="match status" value="1"/>
</dbReference>
<feature type="domain" description="EF-hand" evidence="1">
    <location>
        <begin position="136"/>
        <end position="171"/>
    </location>
</feature>
<dbReference type="Pfam" id="PF13833">
    <property type="entry name" value="EF-hand_8"/>
    <property type="match status" value="1"/>
</dbReference>